<protein>
    <submittedName>
        <fullName evidence="2">Glycosyltransferase involved in cell wall bisynthesis</fullName>
    </submittedName>
</protein>
<organism evidence="2 3">
    <name type="scientific">Succinivibrio dextrinosolvens</name>
    <dbReference type="NCBI Taxonomy" id="83771"/>
    <lineage>
        <taxon>Bacteria</taxon>
        <taxon>Pseudomonadati</taxon>
        <taxon>Pseudomonadota</taxon>
        <taxon>Gammaproteobacteria</taxon>
        <taxon>Aeromonadales</taxon>
        <taxon>Succinivibrionaceae</taxon>
        <taxon>Succinivibrio</taxon>
    </lineage>
</organism>
<gene>
    <name evidence="2" type="ORF">SAMN04487865_10699</name>
</gene>
<dbReference type="PANTHER" id="PTHR43685:SF3">
    <property type="entry name" value="SLR2126 PROTEIN"/>
    <property type="match status" value="1"/>
</dbReference>
<dbReference type="Proteomes" id="UP000243374">
    <property type="component" value="Unassembled WGS sequence"/>
</dbReference>
<dbReference type="SUPFAM" id="SSF53448">
    <property type="entry name" value="Nucleotide-diphospho-sugar transferases"/>
    <property type="match status" value="1"/>
</dbReference>
<evidence type="ECO:0000313" key="2">
    <source>
        <dbReference type="EMBL" id="SFK40656.1"/>
    </source>
</evidence>
<dbReference type="EMBL" id="FOSF01000069">
    <property type="protein sequence ID" value="SFK40656.1"/>
    <property type="molecule type" value="Genomic_DNA"/>
</dbReference>
<feature type="domain" description="Glycosyltransferase 2-like" evidence="1">
    <location>
        <begin position="4"/>
        <end position="133"/>
    </location>
</feature>
<dbReference type="InterPro" id="IPR029044">
    <property type="entry name" value="Nucleotide-diphossugar_trans"/>
</dbReference>
<dbReference type="GO" id="GO:0016740">
    <property type="term" value="F:transferase activity"/>
    <property type="evidence" value="ECO:0007669"/>
    <property type="project" value="UniProtKB-KW"/>
</dbReference>
<dbReference type="AlphaFoldDB" id="A0A662ZDD2"/>
<reference evidence="2 3" key="1">
    <citation type="submission" date="2016-10" db="EMBL/GenBank/DDBJ databases">
        <authorList>
            <person name="Varghese N."/>
            <person name="Submissions S."/>
        </authorList>
    </citation>
    <scope>NUCLEOTIDE SEQUENCE [LARGE SCALE GENOMIC DNA]</scope>
    <source>
        <strain evidence="2 3">22B</strain>
    </source>
</reference>
<keyword evidence="3" id="KW-1185">Reference proteome</keyword>
<keyword evidence="2" id="KW-0808">Transferase</keyword>
<dbReference type="PANTHER" id="PTHR43685">
    <property type="entry name" value="GLYCOSYLTRANSFERASE"/>
    <property type="match status" value="1"/>
</dbReference>
<evidence type="ECO:0000313" key="3">
    <source>
        <dbReference type="Proteomes" id="UP000243374"/>
    </source>
</evidence>
<sequence length="270" mass="31951">MLISVIVTTYNRPEALSLILKAFNYQTDRDFEVIIADDGSGKETRKIINRMIIDSNYPITYVWHEDEGFRQSMIRNRAVLKAKGDYLVFLDEDCIPRRSFIENHRKLAQRGYLVAGNRLSVSEEFSKHILENEEKIWNYNFMQWIKVYQNHGIKRLHQIFLFPYFNSLRDLRDDWKKVYSCNFGLFKEDYLKVNGSECSPDIEGYESYDLAIRLIHSGVKLRSGRYATGVFHLRHKNNDRSFNKENYEKLNNILNSDIVRARIGIAELEE</sequence>
<dbReference type="Pfam" id="PF00535">
    <property type="entry name" value="Glycos_transf_2"/>
    <property type="match status" value="1"/>
</dbReference>
<proteinExistence type="predicted"/>
<evidence type="ECO:0000259" key="1">
    <source>
        <dbReference type="Pfam" id="PF00535"/>
    </source>
</evidence>
<dbReference type="InterPro" id="IPR050834">
    <property type="entry name" value="Glycosyltransf_2"/>
</dbReference>
<dbReference type="RefSeq" id="WP_074841599.1">
    <property type="nucleotide sequence ID" value="NZ_CP047056.1"/>
</dbReference>
<dbReference type="Gene3D" id="3.90.550.10">
    <property type="entry name" value="Spore Coat Polysaccharide Biosynthesis Protein SpsA, Chain A"/>
    <property type="match status" value="1"/>
</dbReference>
<dbReference type="OrthoDB" id="9801954at2"/>
<name>A0A662ZDD2_9GAMM</name>
<dbReference type="InterPro" id="IPR001173">
    <property type="entry name" value="Glyco_trans_2-like"/>
</dbReference>
<accession>A0A662ZDD2</accession>